<dbReference type="RefSeq" id="WP_243135377.1">
    <property type="nucleotide sequence ID" value="NZ_CABHOF010000043.1"/>
</dbReference>
<dbReference type="InterPro" id="IPR050490">
    <property type="entry name" value="Bact_solute-bd_prot1"/>
</dbReference>
<protein>
    <submittedName>
        <fullName evidence="1">Bacterial extracellular solute-binding protein</fullName>
    </submittedName>
</protein>
<dbReference type="InterPro" id="IPR006059">
    <property type="entry name" value="SBP"/>
</dbReference>
<dbReference type="PANTHER" id="PTHR43649">
    <property type="entry name" value="ARABINOSE-BINDING PROTEIN-RELATED"/>
    <property type="match status" value="1"/>
</dbReference>
<organism evidence="1 2">
    <name type="scientific">Blautia wexlerae</name>
    <dbReference type="NCBI Taxonomy" id="418240"/>
    <lineage>
        <taxon>Bacteria</taxon>
        <taxon>Bacillati</taxon>
        <taxon>Bacillota</taxon>
        <taxon>Clostridia</taxon>
        <taxon>Lachnospirales</taxon>
        <taxon>Lachnospiraceae</taxon>
        <taxon>Blautia</taxon>
    </lineage>
</organism>
<dbReference type="EMBL" id="CABHOF010000043">
    <property type="protein sequence ID" value="VUX65933.1"/>
    <property type="molecule type" value="Genomic_DNA"/>
</dbReference>
<dbReference type="SUPFAM" id="SSF53850">
    <property type="entry name" value="Periplasmic binding protein-like II"/>
    <property type="match status" value="1"/>
</dbReference>
<dbReference type="AlphaFoldDB" id="A0A564WTY1"/>
<keyword evidence="2" id="KW-1185">Reference proteome</keyword>
<accession>A0A564WTY1</accession>
<evidence type="ECO:0000313" key="1">
    <source>
        <dbReference type="EMBL" id="VUX65933.1"/>
    </source>
</evidence>
<dbReference type="Proteomes" id="UP000366766">
    <property type="component" value="Unassembled WGS sequence"/>
</dbReference>
<name>A0A564WTY1_9FIRM</name>
<gene>
    <name evidence="1" type="ORF">BWLFYP14_02298</name>
</gene>
<evidence type="ECO:0000313" key="2">
    <source>
        <dbReference type="Proteomes" id="UP000366766"/>
    </source>
</evidence>
<dbReference type="PANTHER" id="PTHR43649:SF12">
    <property type="entry name" value="DIACETYLCHITOBIOSE BINDING PROTEIN DASA"/>
    <property type="match status" value="1"/>
</dbReference>
<reference evidence="1 2" key="1">
    <citation type="submission" date="2019-07" db="EMBL/GenBank/DDBJ databases">
        <authorList>
            <person name="Chang H.-W."/>
            <person name="Raman A."/>
            <person name="Venkatesh S."/>
            <person name="Gehrig J."/>
        </authorList>
    </citation>
    <scope>NUCLEOTIDE SEQUENCE [LARGE SCALE GENOMIC DNA]</scope>
    <source>
        <strain evidence="1">Blautia_wexlerae_LFYP_14</strain>
    </source>
</reference>
<proteinExistence type="predicted"/>
<dbReference type="Pfam" id="PF01547">
    <property type="entry name" value="SBP_bac_1"/>
    <property type="match status" value="1"/>
</dbReference>
<sequence length="295" mass="34191">MTEEVRDSFPQKYLESICEENGHIYSVPFQMDIMMFWVNQELLKQAGLDEIKNTGDFDILQKSLKNPDQYAYGDAWENTHVYNSLSQFVNFWGGDYFDWTDPKTKDAARYMKSMLDEKNTSPAQFVDQYEQMEEKFIRGKYGCVFMYTSALGTFLDADVYGKNKIHMAPLPVLHKKKATNIATWQYVLNNASENKDAAVRFLQYAAGYEGSTEYAKIMKSYPARVDVIENEDIDLEGIDMIRKYLREYTLNARPLCENSMGAVSDMGKLFQGYVLGQCEEDSFFEQAQNCINTYY</sequence>
<dbReference type="Gene3D" id="3.40.190.10">
    <property type="entry name" value="Periplasmic binding protein-like II"/>
    <property type="match status" value="1"/>
</dbReference>